<feature type="region of interest" description="Disordered" evidence="5">
    <location>
        <begin position="88"/>
        <end position="161"/>
    </location>
</feature>
<dbReference type="Pfam" id="PF13639">
    <property type="entry name" value="zf-RING_2"/>
    <property type="match status" value="1"/>
</dbReference>
<proteinExistence type="predicted"/>
<dbReference type="Proteomes" id="UP000322899">
    <property type="component" value="Unassembled WGS sequence"/>
</dbReference>
<evidence type="ECO:0000256" key="1">
    <source>
        <dbReference type="ARBA" id="ARBA00022723"/>
    </source>
</evidence>
<dbReference type="Gene3D" id="3.30.40.10">
    <property type="entry name" value="Zinc/RING finger domain, C3HC4 (zinc finger)"/>
    <property type="match status" value="1"/>
</dbReference>
<sequence>MLISFQDGETLSFPRDAVRTVGELRQAVAMMNGCSPEGVLLATSGTFMGSDDVPLDALGVQDSSRVDCALTDRGQSFPAGVVTSTSEASARGASSAAHPSAAAPPATPPAASPGPASAAAASAAAASPRPESPPQAASGSRVPTSLAGILGDDAAHDVPPHLREEGSLTHAAALLLRRLEPELREHGDLGCTSDGALTLLYSAGCLEGEGDAGLHTCMTRALKERTLEWAALHPTAHFAVSVATHGAEARTFWNARRVDLLRCMGAQCLGQDSVNSWCQRGWWEATSFEERLQSSVRHASLAVVAVGQSALGAWDLAERLKMAGFSPTVHAPPSCLSGRPAADCAAMQLLRARGYAVQAFPTWFPHIPMAPMLARSQWAAAQPFASWDGASGVVPALSFANETDTGVVAPLPAASSVGAPTLARSQTASKPAIEAPPDTTVAPSCTVAHGGYAVFAVAARPAGEDPGTGTLSPEAAAVDWDLELADGVDGDVPMQVVRDAIERALVQGDAADGHPAHYDLTERGLSSNDLEGLDLAWLEYRRGRKSADREGVVARGQTLRQATVLAGRLREAGLLATLCADSGATELTEAAKGLKLTPRKRVSAADAQFLGMVHGFKQAKAAGTDMDRHPVRALRRLDAEQMRMLRTGAGRLGELRGLVEPTSFKTWIKANHAALPGHFQQTQATSEEAIASFKRFVWSPEVKASLPESMHACGIMLCEFEDGEMVVQLPCDHVFSEENILTWLADKMVCPGCRRRLPRSPNRLLLACGIIGPRHFDPGADPATGLPKDALPLDPTPCIGELTGPAMRHAERAALTSAAAALVSLKHELCAVAAGMVDPSEGRWDFAQAVPLARLTSHGWTIKPSVVFLMDECASGAELPHLSDVLEAGGEALDMGSEVFARRVYELVANQRLHGGSLDRFLLPMGWAPGVPWNPRPLTAAGLRLVADPCTAPPTGDVRATDGHAAESVRKEYPAHAAEMLERLEGLDGAVRSLAAIVAAQNKGLWESAGSSIIRDLERAHYEVERAFHSIMNGVRDEAQLLAGMDRTSGRFPGNKMLVQRLLELVEAGFDDLSVVKGRRAAGVLQQWDKHLSLIAVDVAVRPADFKRELAVPCSAEGPAATASAPAAAAAAAGPAPEEHGVRFVKTATADQWVRAMGFAVEDDLAPALALLRDGRRSMDAVTARRSGQAHNIARRLLELTRRLEGAERLASALELVREAEGFAKLPEAEGILSFFARVLSRCLSNPAQRVKLTDKTRPLLGYERPHFREVLHALGFEEQEREGTQGLVLTADGLSRARASLLYLQRACLTDSALVATSRPWF</sequence>
<dbReference type="GO" id="GO:0008270">
    <property type="term" value="F:zinc ion binding"/>
    <property type="evidence" value="ECO:0007669"/>
    <property type="project" value="UniProtKB-KW"/>
</dbReference>
<feature type="compositionally biased region" description="Low complexity" evidence="5">
    <location>
        <begin position="113"/>
        <end position="138"/>
    </location>
</feature>
<dbReference type="InterPro" id="IPR013083">
    <property type="entry name" value="Znf_RING/FYVE/PHD"/>
</dbReference>
<evidence type="ECO:0000256" key="3">
    <source>
        <dbReference type="ARBA" id="ARBA00022833"/>
    </source>
</evidence>
<evidence type="ECO:0000313" key="7">
    <source>
        <dbReference type="EMBL" id="KAA0176860.1"/>
    </source>
</evidence>
<dbReference type="OrthoDB" id="8062037at2759"/>
<dbReference type="PROSITE" id="PS50053">
    <property type="entry name" value="UBIQUITIN_2"/>
    <property type="match status" value="1"/>
</dbReference>
<dbReference type="InterPro" id="IPR001841">
    <property type="entry name" value="Znf_RING"/>
</dbReference>
<keyword evidence="3" id="KW-0862">Zinc</keyword>
<evidence type="ECO:0000259" key="6">
    <source>
        <dbReference type="PROSITE" id="PS50053"/>
    </source>
</evidence>
<feature type="compositionally biased region" description="Low complexity" evidence="5">
    <location>
        <begin position="88"/>
        <end position="104"/>
    </location>
</feature>
<keyword evidence="4" id="KW-0175">Coiled coil</keyword>
<dbReference type="InterPro" id="IPR000626">
    <property type="entry name" value="Ubiquitin-like_dom"/>
</dbReference>
<dbReference type="SUPFAM" id="SSF54236">
    <property type="entry name" value="Ubiquitin-like"/>
    <property type="match status" value="1"/>
</dbReference>
<name>A0A5A8ELQ2_CAFRO</name>
<dbReference type="PANTHER" id="PTHR14155">
    <property type="entry name" value="RING FINGER DOMAIN-CONTAINING"/>
    <property type="match status" value="1"/>
</dbReference>
<evidence type="ECO:0000313" key="8">
    <source>
        <dbReference type="Proteomes" id="UP000322899"/>
    </source>
</evidence>
<feature type="domain" description="Ubiquitin-like" evidence="6">
    <location>
        <begin position="1"/>
        <end position="75"/>
    </location>
</feature>
<reference evidence="7 8" key="1">
    <citation type="submission" date="2019-07" db="EMBL/GenBank/DDBJ databases">
        <title>Genomes of Cafeteria roenbergensis.</title>
        <authorList>
            <person name="Fischer M.G."/>
            <person name="Hackl T."/>
            <person name="Roman M."/>
        </authorList>
    </citation>
    <scope>NUCLEOTIDE SEQUENCE [LARGE SCALE GENOMIC DNA]</scope>
    <source>
        <strain evidence="7 8">E4-10P</strain>
    </source>
</reference>
<organism evidence="7 8">
    <name type="scientific">Cafeteria roenbergensis</name>
    <name type="common">Marine flagellate</name>
    <dbReference type="NCBI Taxonomy" id="33653"/>
    <lineage>
        <taxon>Eukaryota</taxon>
        <taxon>Sar</taxon>
        <taxon>Stramenopiles</taxon>
        <taxon>Bigyra</taxon>
        <taxon>Opalozoa</taxon>
        <taxon>Bicosoecida</taxon>
        <taxon>Cafeteriaceae</taxon>
        <taxon>Cafeteria</taxon>
    </lineage>
</organism>
<protein>
    <recommendedName>
        <fullName evidence="6">Ubiquitin-like domain-containing protein</fullName>
    </recommendedName>
</protein>
<dbReference type="InterPro" id="IPR053238">
    <property type="entry name" value="RING-H2_zinc_finger"/>
</dbReference>
<dbReference type="SUPFAM" id="SSF57850">
    <property type="entry name" value="RING/U-box"/>
    <property type="match status" value="1"/>
</dbReference>
<keyword evidence="2" id="KW-0863">Zinc-finger</keyword>
<comment type="caution">
    <text evidence="7">The sequence shown here is derived from an EMBL/GenBank/DDBJ whole genome shotgun (WGS) entry which is preliminary data.</text>
</comment>
<accession>A0A5A8ELQ2</accession>
<feature type="coiled-coil region" evidence="4">
    <location>
        <begin position="1190"/>
        <end position="1217"/>
    </location>
</feature>
<dbReference type="EMBL" id="VLTO01000006">
    <property type="protein sequence ID" value="KAA0176860.1"/>
    <property type="molecule type" value="Genomic_DNA"/>
</dbReference>
<dbReference type="PANTHER" id="PTHR14155:SF610">
    <property type="entry name" value="OS01G0755700 PROTEIN"/>
    <property type="match status" value="1"/>
</dbReference>
<gene>
    <name evidence="7" type="ORF">FNF27_01682</name>
</gene>
<evidence type="ECO:0000256" key="4">
    <source>
        <dbReference type="SAM" id="Coils"/>
    </source>
</evidence>
<evidence type="ECO:0000256" key="2">
    <source>
        <dbReference type="ARBA" id="ARBA00022771"/>
    </source>
</evidence>
<dbReference type="InterPro" id="IPR029071">
    <property type="entry name" value="Ubiquitin-like_domsf"/>
</dbReference>
<keyword evidence="1" id="KW-0479">Metal-binding</keyword>
<evidence type="ECO:0000256" key="5">
    <source>
        <dbReference type="SAM" id="MobiDB-lite"/>
    </source>
</evidence>